<keyword evidence="2" id="KW-1133">Transmembrane helix</keyword>
<evidence type="ECO:0000256" key="1">
    <source>
        <dbReference type="SAM" id="MobiDB-lite"/>
    </source>
</evidence>
<organism evidence="3 4">
    <name type="scientific">Candidatus Comchoanobacter bicostacola</name>
    <dbReference type="NCBI Taxonomy" id="2919598"/>
    <lineage>
        <taxon>Bacteria</taxon>
        <taxon>Pseudomonadati</taxon>
        <taxon>Pseudomonadota</taxon>
        <taxon>Gammaproteobacteria</taxon>
        <taxon>Candidatus Comchoanobacterales</taxon>
        <taxon>Candidatus Comchoanobacteraceae</taxon>
        <taxon>Candidatus Comchoanobacter</taxon>
    </lineage>
</organism>
<evidence type="ECO:0000313" key="4">
    <source>
        <dbReference type="Proteomes" id="UP001055955"/>
    </source>
</evidence>
<keyword evidence="2" id="KW-0472">Membrane</keyword>
<accession>A0ABY5DML4</accession>
<reference evidence="3 4" key="1">
    <citation type="journal article" date="2022" name="Nat. Microbiol.">
        <title>The microbiome of a bacterivorous marine choanoflagellate contains a resource-demanding obligate bacterial associate.</title>
        <authorList>
            <person name="Needham D.M."/>
            <person name="Poirier C."/>
            <person name="Bachy C."/>
            <person name="George E.E."/>
            <person name="Wilken S."/>
            <person name="Yung C.C.M."/>
            <person name="Limardo A.J."/>
            <person name="Morando M."/>
            <person name="Sudek L."/>
            <person name="Malmstrom R.R."/>
            <person name="Keeling P.J."/>
            <person name="Santoro A.E."/>
            <person name="Worden A.Z."/>
        </authorList>
    </citation>
    <scope>NUCLEOTIDE SEQUENCE [LARGE SCALE GENOMIC DNA]</scope>
    <source>
        <strain evidence="3 4">Comchoano-1</strain>
    </source>
</reference>
<sequence length="381" mass="42561">MAGDNENPTNAYVADASKKFREEFIKAVVPALVLAVSAPFLTGAGLISSMVVLGLGVLYGLGSYKLRSDQKKYNISKYKMEDMEKEEKPSLKDLKGKADLSKREDLTSVQKLAIYTYQQLEIESSPFMDEKSKKRARDNLMALKEGYQTQCQADLDQNNMTDQQRVLFSTCQAASISVGEVSHLDLVKKCKGKLHDLLVAAKLLPDNNYYLRLEQQRQLFDKFNTIVEGPVSKGQRFKLFMKCLIPEIVLQVSSSIANLFNKTLKTSEQNTQERFWSGTGMAEKSPGDKKDFIREYRLLINELSPDSQKDCLQYGRFAEALGDLKQRLIDQEVDVIPLEPSMLGPFPLLSNVLLEQQSGPESRLGGAPGPESGYRGPGHGP</sequence>
<keyword evidence="4" id="KW-1185">Reference proteome</keyword>
<dbReference type="RefSeq" id="WP_258568558.1">
    <property type="nucleotide sequence ID" value="NZ_CP092900.1"/>
</dbReference>
<gene>
    <name evidence="3" type="ORF">MMH89_01195</name>
</gene>
<feature type="region of interest" description="Disordered" evidence="1">
    <location>
        <begin position="355"/>
        <end position="381"/>
    </location>
</feature>
<evidence type="ECO:0000313" key="3">
    <source>
        <dbReference type="EMBL" id="UTC24769.1"/>
    </source>
</evidence>
<protein>
    <submittedName>
        <fullName evidence="3">Uncharacterized protein</fullName>
    </submittedName>
</protein>
<dbReference type="Proteomes" id="UP001055955">
    <property type="component" value="Chromosome"/>
</dbReference>
<keyword evidence="2" id="KW-0812">Transmembrane</keyword>
<name>A0ABY5DML4_9GAMM</name>
<proteinExistence type="predicted"/>
<dbReference type="EMBL" id="CP092900">
    <property type="protein sequence ID" value="UTC24769.1"/>
    <property type="molecule type" value="Genomic_DNA"/>
</dbReference>
<feature type="transmembrane region" description="Helical" evidence="2">
    <location>
        <begin position="40"/>
        <end position="62"/>
    </location>
</feature>
<evidence type="ECO:0000256" key="2">
    <source>
        <dbReference type="SAM" id="Phobius"/>
    </source>
</evidence>